<name>A0A380C2B5_SPHSI</name>
<organism evidence="1 2">
    <name type="scientific">Sphingobacterium spiritivorum</name>
    <name type="common">Flavobacterium spiritivorum</name>
    <dbReference type="NCBI Taxonomy" id="258"/>
    <lineage>
        <taxon>Bacteria</taxon>
        <taxon>Pseudomonadati</taxon>
        <taxon>Bacteroidota</taxon>
        <taxon>Sphingobacteriia</taxon>
        <taxon>Sphingobacteriales</taxon>
        <taxon>Sphingobacteriaceae</taxon>
        <taxon>Sphingobacterium</taxon>
    </lineage>
</organism>
<protein>
    <submittedName>
        <fullName evidence="1">Uncharacterized protein</fullName>
    </submittedName>
</protein>
<gene>
    <name evidence="1" type="ORF">NCTC11388_02105</name>
</gene>
<evidence type="ECO:0000313" key="2">
    <source>
        <dbReference type="Proteomes" id="UP000254893"/>
    </source>
</evidence>
<dbReference type="Proteomes" id="UP000254893">
    <property type="component" value="Unassembled WGS sequence"/>
</dbReference>
<proteinExistence type="predicted"/>
<accession>A0A380C2B5</accession>
<dbReference type="AlphaFoldDB" id="A0A380C2B5"/>
<sequence>MKKTIKLLFLITLFCITELKAQNIARINIIVCIDGEIVKKLYSPRLEILDDNGHKRDIKFGYLPGNISIDSNDYVLLKSRNNFFLIFSIQDIGGGFQNYELEAAKNWLNMDYVIVNIYNTDNKKYKNKLAPLPGKKYTFELEYPGGQMLRPRKK</sequence>
<evidence type="ECO:0000313" key="1">
    <source>
        <dbReference type="EMBL" id="SUJ10967.1"/>
    </source>
</evidence>
<dbReference type="RefSeq" id="WP_115170065.1">
    <property type="nucleotide sequence ID" value="NZ_UGYW01000002.1"/>
</dbReference>
<dbReference type="EMBL" id="UGYW01000002">
    <property type="protein sequence ID" value="SUJ10967.1"/>
    <property type="molecule type" value="Genomic_DNA"/>
</dbReference>
<reference evidence="1 2" key="1">
    <citation type="submission" date="2018-06" db="EMBL/GenBank/DDBJ databases">
        <authorList>
            <consortium name="Pathogen Informatics"/>
            <person name="Doyle S."/>
        </authorList>
    </citation>
    <scope>NUCLEOTIDE SEQUENCE [LARGE SCALE GENOMIC DNA]</scope>
    <source>
        <strain evidence="1 2">NCTC11388</strain>
    </source>
</reference>